<keyword evidence="4 6" id="KW-0694">RNA-binding</keyword>
<evidence type="ECO:0000256" key="3">
    <source>
        <dbReference type="ARBA" id="ARBA00022741"/>
    </source>
</evidence>
<dbReference type="Gene3D" id="3.30.300.20">
    <property type="match status" value="1"/>
</dbReference>
<dbReference type="CDD" id="cd04163">
    <property type="entry name" value="Era"/>
    <property type="match status" value="1"/>
</dbReference>
<dbReference type="InterPro" id="IPR027417">
    <property type="entry name" value="P-loop_NTPase"/>
</dbReference>
<evidence type="ECO:0000256" key="9">
    <source>
        <dbReference type="SAM" id="MobiDB-lite"/>
    </source>
</evidence>
<dbReference type="HAMAP" id="MF_00367">
    <property type="entry name" value="GTPase_Era"/>
    <property type="match status" value="1"/>
</dbReference>
<evidence type="ECO:0000256" key="8">
    <source>
        <dbReference type="RuleBase" id="RU003761"/>
    </source>
</evidence>
<keyword evidence="6" id="KW-0699">rRNA-binding</keyword>
<dbReference type="SUPFAM" id="SSF54814">
    <property type="entry name" value="Prokaryotic type KH domain (KH-domain type II)"/>
    <property type="match status" value="1"/>
</dbReference>
<dbReference type="GO" id="GO:0043024">
    <property type="term" value="F:ribosomal small subunit binding"/>
    <property type="evidence" value="ECO:0007669"/>
    <property type="project" value="TreeGrafter"/>
</dbReference>
<sequence length="383" mass="40475">MTGQSTENGNAETTEINEPVGPTAPAAPIRFPSDAELMAGENALAGIDLTDDGAGGADGEGPAGATAAAGLSLPVRPEGFRAGFACLIGRPNTGKSTLTNALVGTKVAIMSDRPQTTRHNVRGVVHREDAQIVLVDTPGMHRPKTLLGKRLNDLVRETLTDVDVIAFCIPADEKIGPGDRFIARDIAESRAPVVAVVTKADTVGREALAAQLLAVDQLGDWADIVPVSAARGEQIDVLADVLAGHLPPSPPLYPTGEITDEPRDLMIAELVREAALEGVRDELPHSLAVIVDEVMDPRGTTPGSLGPVKGAGNRMQVRVSLVVERDSQKAIVIGKGGARLKEIGVRARRGIEDYLRRKIYLDLHVRTAKDWQSDPKALAKLGF</sequence>
<feature type="binding site" evidence="6">
    <location>
        <begin position="198"/>
        <end position="201"/>
    </location>
    <ligand>
        <name>GTP</name>
        <dbReference type="ChEBI" id="CHEBI:37565"/>
    </ligand>
</feature>
<evidence type="ECO:0000259" key="10">
    <source>
        <dbReference type="PROSITE" id="PS50823"/>
    </source>
</evidence>
<keyword evidence="6" id="KW-0963">Cytoplasm</keyword>
<evidence type="ECO:0000313" key="13">
    <source>
        <dbReference type="Proteomes" id="UP000504752"/>
    </source>
</evidence>
<keyword evidence="3 6" id="KW-0547">Nucleotide-binding</keyword>
<keyword evidence="5 6" id="KW-0342">GTP-binding</keyword>
<keyword evidence="6" id="KW-0690">Ribosome biogenesis</keyword>
<evidence type="ECO:0000313" key="12">
    <source>
        <dbReference type="EMBL" id="QKD79594.1"/>
    </source>
</evidence>
<organism evidence="12 13">
    <name type="scientific">Actinomyces marmotae</name>
    <dbReference type="NCBI Taxonomy" id="2737173"/>
    <lineage>
        <taxon>Bacteria</taxon>
        <taxon>Bacillati</taxon>
        <taxon>Actinomycetota</taxon>
        <taxon>Actinomycetes</taxon>
        <taxon>Actinomycetales</taxon>
        <taxon>Actinomycetaceae</taxon>
        <taxon>Actinomyces</taxon>
    </lineage>
</organism>
<dbReference type="CDD" id="cd22534">
    <property type="entry name" value="KH-II_Era"/>
    <property type="match status" value="1"/>
</dbReference>
<dbReference type="InterPro" id="IPR004044">
    <property type="entry name" value="KH_dom_type_2"/>
</dbReference>
<evidence type="ECO:0000256" key="4">
    <source>
        <dbReference type="ARBA" id="ARBA00022884"/>
    </source>
</evidence>
<dbReference type="Gene3D" id="3.40.50.300">
    <property type="entry name" value="P-loop containing nucleotide triphosphate hydrolases"/>
    <property type="match status" value="1"/>
</dbReference>
<dbReference type="NCBIfam" id="NF000908">
    <property type="entry name" value="PRK00089.1"/>
    <property type="match status" value="1"/>
</dbReference>
<dbReference type="InterPro" id="IPR005662">
    <property type="entry name" value="GTPase_Era-like"/>
</dbReference>
<dbReference type="FunFam" id="3.40.50.300:FF:000094">
    <property type="entry name" value="GTPase Era"/>
    <property type="match status" value="1"/>
</dbReference>
<dbReference type="Proteomes" id="UP000504752">
    <property type="component" value="Chromosome"/>
</dbReference>
<feature type="region of interest" description="G1" evidence="7">
    <location>
        <begin position="89"/>
        <end position="96"/>
    </location>
</feature>
<dbReference type="InterPro" id="IPR009019">
    <property type="entry name" value="KH_sf_prok-type"/>
</dbReference>
<dbReference type="PANTHER" id="PTHR42698:SF1">
    <property type="entry name" value="GTPASE ERA, MITOCHONDRIAL"/>
    <property type="match status" value="1"/>
</dbReference>
<dbReference type="AlphaFoldDB" id="A0A6M8AZB3"/>
<comment type="subunit">
    <text evidence="6">Monomer.</text>
</comment>
<proteinExistence type="inferred from homology"/>
<dbReference type="KEGG" id="amam:HPC72_04410"/>
<feature type="region of interest" description="G2" evidence="7">
    <location>
        <begin position="115"/>
        <end position="119"/>
    </location>
</feature>
<feature type="domain" description="KH type-2" evidence="10">
    <location>
        <begin position="279"/>
        <end position="369"/>
    </location>
</feature>
<gene>
    <name evidence="6 12" type="primary">era</name>
    <name evidence="12" type="ORF">HPC72_04410</name>
</gene>
<feature type="region of interest" description="G4" evidence="7">
    <location>
        <begin position="198"/>
        <end position="201"/>
    </location>
</feature>
<keyword evidence="6" id="KW-1003">Cell membrane</keyword>
<dbReference type="PROSITE" id="PS51713">
    <property type="entry name" value="G_ERA"/>
    <property type="match status" value="1"/>
</dbReference>
<dbReference type="InterPro" id="IPR006073">
    <property type="entry name" value="GTP-bd"/>
</dbReference>
<feature type="region of interest" description="Disordered" evidence="9">
    <location>
        <begin position="1"/>
        <end position="29"/>
    </location>
</feature>
<dbReference type="EMBL" id="CP053642">
    <property type="protein sequence ID" value="QKD79594.1"/>
    <property type="molecule type" value="Genomic_DNA"/>
</dbReference>
<evidence type="ECO:0000259" key="11">
    <source>
        <dbReference type="PROSITE" id="PS51713"/>
    </source>
</evidence>
<dbReference type="RefSeq" id="WP_159523548.1">
    <property type="nucleotide sequence ID" value="NZ_CP053642.1"/>
</dbReference>
<evidence type="ECO:0000256" key="1">
    <source>
        <dbReference type="ARBA" id="ARBA00007921"/>
    </source>
</evidence>
<feature type="compositionally biased region" description="Polar residues" evidence="9">
    <location>
        <begin position="1"/>
        <end position="16"/>
    </location>
</feature>
<dbReference type="GO" id="GO:0005886">
    <property type="term" value="C:plasma membrane"/>
    <property type="evidence" value="ECO:0007669"/>
    <property type="project" value="UniProtKB-SubCell"/>
</dbReference>
<feature type="domain" description="Era-type G" evidence="11">
    <location>
        <begin position="81"/>
        <end position="248"/>
    </location>
</feature>
<dbReference type="Pfam" id="PF01926">
    <property type="entry name" value="MMR_HSR1"/>
    <property type="match status" value="1"/>
</dbReference>
<dbReference type="GO" id="GO:0005525">
    <property type="term" value="F:GTP binding"/>
    <property type="evidence" value="ECO:0007669"/>
    <property type="project" value="UniProtKB-UniRule"/>
</dbReference>
<feature type="region of interest" description="G5" evidence="7">
    <location>
        <begin position="227"/>
        <end position="229"/>
    </location>
</feature>
<dbReference type="Pfam" id="PF07650">
    <property type="entry name" value="KH_2"/>
    <property type="match status" value="1"/>
</dbReference>
<dbReference type="GO" id="GO:0003924">
    <property type="term" value="F:GTPase activity"/>
    <property type="evidence" value="ECO:0007669"/>
    <property type="project" value="UniProtKB-UniRule"/>
</dbReference>
<dbReference type="GO" id="GO:0005829">
    <property type="term" value="C:cytosol"/>
    <property type="evidence" value="ECO:0007669"/>
    <property type="project" value="TreeGrafter"/>
</dbReference>
<comment type="function">
    <text evidence="6">An essential GTPase that binds both GDP and GTP, with rapid nucleotide exchange. Plays a role in 16S rRNA processing and 30S ribosomal subunit biogenesis and possibly also in cell cycle regulation and energy metabolism.</text>
</comment>
<protein>
    <recommendedName>
        <fullName evidence="2 6">GTPase Era</fullName>
    </recommendedName>
</protein>
<feature type="region of interest" description="G3" evidence="7">
    <location>
        <begin position="136"/>
        <end position="139"/>
    </location>
</feature>
<comment type="similarity">
    <text evidence="1 6 7 8">Belongs to the TRAFAC class TrmE-Era-EngA-EngB-Septin-like GTPase superfamily. Era GTPase family.</text>
</comment>
<name>A0A6M8AZB3_9ACTO</name>
<dbReference type="GO" id="GO:0000028">
    <property type="term" value="P:ribosomal small subunit assembly"/>
    <property type="evidence" value="ECO:0007669"/>
    <property type="project" value="TreeGrafter"/>
</dbReference>
<dbReference type="NCBIfam" id="TIGR00231">
    <property type="entry name" value="small_GTP"/>
    <property type="match status" value="1"/>
</dbReference>
<accession>A0A6M8AZB3</accession>
<evidence type="ECO:0000256" key="6">
    <source>
        <dbReference type="HAMAP-Rule" id="MF_00367"/>
    </source>
</evidence>
<dbReference type="SUPFAM" id="SSF52540">
    <property type="entry name" value="P-loop containing nucleoside triphosphate hydrolases"/>
    <property type="match status" value="1"/>
</dbReference>
<keyword evidence="6" id="KW-0472">Membrane</keyword>
<dbReference type="InterPro" id="IPR030388">
    <property type="entry name" value="G_ERA_dom"/>
</dbReference>
<dbReference type="InterPro" id="IPR005225">
    <property type="entry name" value="Small_GTP-bd"/>
</dbReference>
<comment type="subcellular location">
    <subcellularLocation>
        <location evidence="6">Cytoplasm</location>
    </subcellularLocation>
    <subcellularLocation>
        <location evidence="6">Cell membrane</location>
        <topology evidence="6">Peripheral membrane protein</topology>
    </subcellularLocation>
</comment>
<dbReference type="PANTHER" id="PTHR42698">
    <property type="entry name" value="GTPASE ERA"/>
    <property type="match status" value="1"/>
</dbReference>
<evidence type="ECO:0000256" key="7">
    <source>
        <dbReference type="PROSITE-ProRule" id="PRU01050"/>
    </source>
</evidence>
<evidence type="ECO:0000256" key="5">
    <source>
        <dbReference type="ARBA" id="ARBA00023134"/>
    </source>
</evidence>
<feature type="binding site" evidence="6">
    <location>
        <begin position="89"/>
        <end position="96"/>
    </location>
    <ligand>
        <name>GTP</name>
        <dbReference type="ChEBI" id="CHEBI:37565"/>
    </ligand>
</feature>
<reference evidence="12 13" key="1">
    <citation type="submission" date="2020-05" db="EMBL/GenBank/DDBJ databases">
        <title>Actinomyces sp. zg-325.</title>
        <authorList>
            <person name="Yang C."/>
        </authorList>
    </citation>
    <scope>NUCLEOTIDE SEQUENCE [LARGE SCALE GENOMIC DNA]</scope>
    <source>
        <strain evidence="13">zg-325</strain>
    </source>
</reference>
<dbReference type="GO" id="GO:0070181">
    <property type="term" value="F:small ribosomal subunit rRNA binding"/>
    <property type="evidence" value="ECO:0007669"/>
    <property type="project" value="UniProtKB-UniRule"/>
</dbReference>
<dbReference type="NCBIfam" id="TIGR00436">
    <property type="entry name" value="era"/>
    <property type="match status" value="1"/>
</dbReference>
<feature type="binding site" evidence="6">
    <location>
        <begin position="136"/>
        <end position="140"/>
    </location>
    <ligand>
        <name>GTP</name>
        <dbReference type="ChEBI" id="CHEBI:37565"/>
    </ligand>
</feature>
<dbReference type="PROSITE" id="PS50823">
    <property type="entry name" value="KH_TYPE_2"/>
    <property type="match status" value="1"/>
</dbReference>
<evidence type="ECO:0000256" key="2">
    <source>
        <dbReference type="ARBA" id="ARBA00020484"/>
    </source>
</evidence>
<dbReference type="InterPro" id="IPR015946">
    <property type="entry name" value="KH_dom-like_a/b"/>
</dbReference>
<keyword evidence="13" id="KW-1185">Reference proteome</keyword>